<gene>
    <name evidence="1" type="ORF">SAMN05421640_0196</name>
</gene>
<keyword evidence="2" id="KW-1185">Reference proteome</keyword>
<dbReference type="PROSITE" id="PS51257">
    <property type="entry name" value="PROKAR_LIPOPROTEIN"/>
    <property type="match status" value="1"/>
</dbReference>
<dbReference type="EMBL" id="FZPD01000001">
    <property type="protein sequence ID" value="SNS45053.1"/>
    <property type="molecule type" value="Genomic_DNA"/>
</dbReference>
<evidence type="ECO:0000313" key="1">
    <source>
        <dbReference type="EMBL" id="SNS45053.1"/>
    </source>
</evidence>
<organism evidence="1 2">
    <name type="scientific">Ekhidna lutea</name>
    <dbReference type="NCBI Taxonomy" id="447679"/>
    <lineage>
        <taxon>Bacteria</taxon>
        <taxon>Pseudomonadati</taxon>
        <taxon>Bacteroidota</taxon>
        <taxon>Cytophagia</taxon>
        <taxon>Cytophagales</taxon>
        <taxon>Reichenbachiellaceae</taxon>
        <taxon>Ekhidna</taxon>
    </lineage>
</organism>
<reference evidence="1 2" key="1">
    <citation type="submission" date="2017-06" db="EMBL/GenBank/DDBJ databases">
        <authorList>
            <person name="Kim H.J."/>
            <person name="Triplett B.A."/>
        </authorList>
    </citation>
    <scope>NUCLEOTIDE SEQUENCE [LARGE SCALE GENOMIC DNA]</scope>
    <source>
        <strain evidence="1 2">DSM 19307</strain>
    </source>
</reference>
<accession>A0A239ELZ0</accession>
<dbReference type="RefSeq" id="WP_089354980.1">
    <property type="nucleotide sequence ID" value="NZ_FZPD01000001.1"/>
</dbReference>
<proteinExistence type="predicted"/>
<protein>
    <submittedName>
        <fullName evidence="1">Uncharacterized protein</fullName>
    </submittedName>
</protein>
<name>A0A239ELZ0_EKHLU</name>
<evidence type="ECO:0000313" key="2">
    <source>
        <dbReference type="Proteomes" id="UP000198393"/>
    </source>
</evidence>
<dbReference type="AlphaFoldDB" id="A0A239ELZ0"/>
<dbReference type="Proteomes" id="UP000198393">
    <property type="component" value="Unassembled WGS sequence"/>
</dbReference>
<sequence>MRKVIIVLFFWILIIGCGNSDCISASCIAPPEGTFNSSEYNIAIFPLIESTGNQQARTQSDRMDSVIVHSDQDIVVREFYTWVAIPKPENVTSFTLYVGEDSFEVSGFLPSLTEDLKGYLIGFLNEDESIKMVGEQASEDLINGVCNDTINC</sequence>